<evidence type="ECO:0000313" key="2">
    <source>
        <dbReference type="Proteomes" id="UP000494256"/>
    </source>
</evidence>
<proteinExistence type="predicted"/>
<evidence type="ECO:0000313" key="1">
    <source>
        <dbReference type="EMBL" id="CAB3228080.1"/>
    </source>
</evidence>
<reference evidence="1 2" key="1">
    <citation type="submission" date="2020-04" db="EMBL/GenBank/DDBJ databases">
        <authorList>
            <person name="Wallbank WR R."/>
            <person name="Pardo Diaz C."/>
            <person name="Kozak K."/>
            <person name="Martin S."/>
            <person name="Jiggins C."/>
            <person name="Moest M."/>
            <person name="Warren A I."/>
            <person name="Byers J.R.P. K."/>
            <person name="Montejo-Kovacevich G."/>
            <person name="Yen C E."/>
        </authorList>
    </citation>
    <scope>NUCLEOTIDE SEQUENCE [LARGE SCALE GENOMIC DNA]</scope>
</reference>
<sequence>MPFQTTLARWLSTELPEDGHICHPCFLLLSSEDASARVLGHTMVCLGCGRSVRDARHHIVESESPLLLDFSFTTRLQGITRNYICHPCWMRSNRQLHHDSSREETAQSSDNIQHEDALIPVQPEPPNLPLSHVLPPTHRDLPDYTTIKNKLKEHFQNDIEYHLMKRDMILLYKNGTACKKLCKDRYEKTLKSKEDERTRIVEMAAEIVLEDIRSKVYDMNYYETLDINEGNLFKDVPETLQVFFNVVCKSNKEKSKNNVRRMDKKVAKMSHCIITSVRPRSLLSPILLGLSSMIYKKYASKGLIDSLSNLDSYVQFVYDNADHNTCTIDGKNIFHAMGGIMVVTPASSVTSKKSISRLKQIPSSEEIGDFGFVKLKHFENKNSDGLRTVQIEDVLDVTDNYEISSADFTWSYSKFANNKSDG</sequence>
<organism evidence="1 2">
    <name type="scientific">Arctia plantaginis</name>
    <name type="common">Wood tiger moth</name>
    <name type="synonym">Phalaena plantaginis</name>
    <dbReference type="NCBI Taxonomy" id="874455"/>
    <lineage>
        <taxon>Eukaryota</taxon>
        <taxon>Metazoa</taxon>
        <taxon>Ecdysozoa</taxon>
        <taxon>Arthropoda</taxon>
        <taxon>Hexapoda</taxon>
        <taxon>Insecta</taxon>
        <taxon>Pterygota</taxon>
        <taxon>Neoptera</taxon>
        <taxon>Endopterygota</taxon>
        <taxon>Lepidoptera</taxon>
        <taxon>Glossata</taxon>
        <taxon>Ditrysia</taxon>
        <taxon>Noctuoidea</taxon>
        <taxon>Erebidae</taxon>
        <taxon>Arctiinae</taxon>
        <taxon>Arctia</taxon>
    </lineage>
</organism>
<dbReference type="Proteomes" id="UP000494256">
    <property type="component" value="Unassembled WGS sequence"/>
</dbReference>
<name>A0A8S0Z5C8_ARCPL</name>
<comment type="caution">
    <text evidence="1">The sequence shown here is derived from an EMBL/GenBank/DDBJ whole genome shotgun (WGS) entry which is preliminary data.</text>
</comment>
<dbReference type="OrthoDB" id="9995434at2759"/>
<accession>A0A8S0Z5C8</accession>
<dbReference type="AlphaFoldDB" id="A0A8S0Z5C8"/>
<protein>
    <submittedName>
        <fullName evidence="1">Uncharacterized protein</fullName>
    </submittedName>
</protein>
<gene>
    <name evidence="1" type="ORF">APLA_LOCUS3348</name>
</gene>
<dbReference type="EMBL" id="CADEBD010000281">
    <property type="protein sequence ID" value="CAB3228080.1"/>
    <property type="molecule type" value="Genomic_DNA"/>
</dbReference>